<comment type="caution">
    <text evidence="3">The sequence shown here is derived from an EMBL/GenBank/DDBJ whole genome shotgun (WGS) entry which is preliminary data.</text>
</comment>
<dbReference type="OrthoDB" id="10310277at2759"/>
<proteinExistence type="predicted"/>
<evidence type="ECO:0000313" key="4">
    <source>
        <dbReference type="EMBL" id="KAA1114811.1"/>
    </source>
</evidence>
<accession>A0A5B0PNP7</accession>
<protein>
    <submittedName>
        <fullName evidence="3">Uncharacterized protein</fullName>
    </submittedName>
</protein>
<evidence type="ECO:0000313" key="6">
    <source>
        <dbReference type="Proteomes" id="UP000325313"/>
    </source>
</evidence>
<feature type="transmembrane region" description="Helical" evidence="2">
    <location>
        <begin position="43"/>
        <end position="66"/>
    </location>
</feature>
<feature type="compositionally biased region" description="Basic and acidic residues" evidence="1">
    <location>
        <begin position="107"/>
        <end position="116"/>
    </location>
</feature>
<reference evidence="5 6" key="1">
    <citation type="submission" date="2019-05" db="EMBL/GenBank/DDBJ databases">
        <title>Emergence of the Ug99 lineage of the wheat stem rust pathogen through somatic hybridization.</title>
        <authorList>
            <person name="Li F."/>
            <person name="Upadhyaya N.M."/>
            <person name="Sperschneider J."/>
            <person name="Matny O."/>
            <person name="Nguyen-Phuc H."/>
            <person name="Mago R."/>
            <person name="Raley C."/>
            <person name="Miller M.E."/>
            <person name="Silverstein K.A.T."/>
            <person name="Henningsen E."/>
            <person name="Hirsch C.D."/>
            <person name="Visser B."/>
            <person name="Pretorius Z.A."/>
            <person name="Steffenson B.J."/>
            <person name="Schwessinger B."/>
            <person name="Dodds P.N."/>
            <person name="Figueroa M."/>
        </authorList>
    </citation>
    <scope>NUCLEOTIDE SEQUENCE [LARGE SCALE GENOMIC DNA]</scope>
    <source>
        <strain evidence="4">21-0</strain>
        <strain evidence="3 6">Ug99</strain>
    </source>
</reference>
<keyword evidence="2" id="KW-0812">Transmembrane</keyword>
<sequence>MSPIIINQIVNLENLKLTFVRPQAFYQTSPDKSPAPLITAKTVVILIDIIIVAIISILILMGYFLYRRQLRRKENLTKSFETSEAKMASESNHPAMDSHSICSSTTETKEESIYEV</sequence>
<dbReference type="EMBL" id="VDEP01000338">
    <property type="protein sequence ID" value="KAA1102240.1"/>
    <property type="molecule type" value="Genomic_DNA"/>
</dbReference>
<keyword evidence="2" id="KW-0472">Membrane</keyword>
<evidence type="ECO:0000313" key="3">
    <source>
        <dbReference type="EMBL" id="KAA1102240.1"/>
    </source>
</evidence>
<evidence type="ECO:0000256" key="1">
    <source>
        <dbReference type="SAM" id="MobiDB-lite"/>
    </source>
</evidence>
<dbReference type="OMA" id="HFKLSVA"/>
<dbReference type="Proteomes" id="UP000325313">
    <property type="component" value="Unassembled WGS sequence"/>
</dbReference>
<dbReference type="AlphaFoldDB" id="A0A5B0PNP7"/>
<keyword evidence="5" id="KW-1185">Reference proteome</keyword>
<evidence type="ECO:0000313" key="5">
    <source>
        <dbReference type="Proteomes" id="UP000324748"/>
    </source>
</evidence>
<gene>
    <name evidence="4" type="ORF">PGT21_024211</name>
    <name evidence="3" type="ORF">PGTUg99_006964</name>
</gene>
<dbReference type="Proteomes" id="UP000324748">
    <property type="component" value="Unassembled WGS sequence"/>
</dbReference>
<keyword evidence="2" id="KW-1133">Transmembrane helix</keyword>
<evidence type="ECO:0000256" key="2">
    <source>
        <dbReference type="SAM" id="Phobius"/>
    </source>
</evidence>
<organism evidence="3 6">
    <name type="scientific">Puccinia graminis f. sp. tritici</name>
    <dbReference type="NCBI Taxonomy" id="56615"/>
    <lineage>
        <taxon>Eukaryota</taxon>
        <taxon>Fungi</taxon>
        <taxon>Dikarya</taxon>
        <taxon>Basidiomycota</taxon>
        <taxon>Pucciniomycotina</taxon>
        <taxon>Pucciniomycetes</taxon>
        <taxon>Pucciniales</taxon>
        <taxon>Pucciniaceae</taxon>
        <taxon>Puccinia</taxon>
    </lineage>
</organism>
<dbReference type="EMBL" id="VSWC01000014">
    <property type="protein sequence ID" value="KAA1114811.1"/>
    <property type="molecule type" value="Genomic_DNA"/>
</dbReference>
<name>A0A5B0PNP7_PUCGR</name>
<feature type="region of interest" description="Disordered" evidence="1">
    <location>
        <begin position="81"/>
        <end position="116"/>
    </location>
</feature>